<keyword evidence="4" id="KW-0067">ATP-binding</keyword>
<protein>
    <recommendedName>
        <fullName evidence="1">valine--tRNA ligase</fullName>
        <ecNumber evidence="1">6.1.1.9</ecNumber>
    </recommendedName>
    <alternativeName>
        <fullName evidence="7">Valyl-tRNA synthetase</fullName>
    </alternativeName>
</protein>
<reference evidence="9" key="1">
    <citation type="submission" date="2020-03" db="EMBL/GenBank/DDBJ databases">
        <authorList>
            <person name="Weist P."/>
        </authorList>
    </citation>
    <scope>NUCLEOTIDE SEQUENCE</scope>
</reference>
<feature type="domain" description="Aminoacyl-tRNA synthetase class Ia" evidence="8">
    <location>
        <begin position="1"/>
        <end position="96"/>
    </location>
</feature>
<dbReference type="PANTHER" id="PTHR11946:SF71">
    <property type="entry name" value="VALINE--TRNA LIGASE, MITOCHONDRIAL"/>
    <property type="match status" value="1"/>
</dbReference>
<keyword evidence="10" id="KW-1185">Reference proteome</keyword>
<organism evidence="9 10">
    <name type="scientific">Pleuronectes platessa</name>
    <name type="common">European plaice</name>
    <dbReference type="NCBI Taxonomy" id="8262"/>
    <lineage>
        <taxon>Eukaryota</taxon>
        <taxon>Metazoa</taxon>
        <taxon>Chordata</taxon>
        <taxon>Craniata</taxon>
        <taxon>Vertebrata</taxon>
        <taxon>Euteleostomi</taxon>
        <taxon>Actinopterygii</taxon>
        <taxon>Neopterygii</taxon>
        <taxon>Teleostei</taxon>
        <taxon>Neoteleostei</taxon>
        <taxon>Acanthomorphata</taxon>
        <taxon>Carangaria</taxon>
        <taxon>Pleuronectiformes</taxon>
        <taxon>Pleuronectoidei</taxon>
        <taxon>Pleuronectidae</taxon>
        <taxon>Pleuronectes</taxon>
    </lineage>
</organism>
<dbReference type="InterPro" id="IPR014729">
    <property type="entry name" value="Rossmann-like_a/b/a_fold"/>
</dbReference>
<dbReference type="SUPFAM" id="SSF52374">
    <property type="entry name" value="Nucleotidylyl transferase"/>
    <property type="match status" value="1"/>
</dbReference>
<evidence type="ECO:0000256" key="4">
    <source>
        <dbReference type="ARBA" id="ARBA00022840"/>
    </source>
</evidence>
<gene>
    <name evidence="9" type="ORF">PLEPLA_LOCUS36605</name>
</gene>
<dbReference type="InterPro" id="IPR002300">
    <property type="entry name" value="aa-tRNA-synth_Ia"/>
</dbReference>
<dbReference type="FunFam" id="3.40.50.620:FF:000457">
    <property type="entry name" value="Predicted protein"/>
    <property type="match status" value="1"/>
</dbReference>
<proteinExistence type="predicted"/>
<dbReference type="GO" id="GO:0005829">
    <property type="term" value="C:cytosol"/>
    <property type="evidence" value="ECO:0007669"/>
    <property type="project" value="TreeGrafter"/>
</dbReference>
<sequence>MLGTELTGQLPFKQVLFHSLVRDKHGRKMSKSLGNVIDPLDVIHGVSLERLQEKVMEGNLDPREQLLAIEAQRKDFPKGIPQCGTDALRFALCSHKMQGE</sequence>
<dbReference type="AlphaFoldDB" id="A0A9N7VG18"/>
<dbReference type="GO" id="GO:0004832">
    <property type="term" value="F:valine-tRNA ligase activity"/>
    <property type="evidence" value="ECO:0007669"/>
    <property type="project" value="UniProtKB-EC"/>
</dbReference>
<evidence type="ECO:0000313" key="10">
    <source>
        <dbReference type="Proteomes" id="UP001153269"/>
    </source>
</evidence>
<evidence type="ECO:0000259" key="8">
    <source>
        <dbReference type="Pfam" id="PF00133"/>
    </source>
</evidence>
<evidence type="ECO:0000256" key="1">
    <source>
        <dbReference type="ARBA" id="ARBA00013169"/>
    </source>
</evidence>
<dbReference type="EC" id="6.1.1.9" evidence="1"/>
<dbReference type="InterPro" id="IPR002303">
    <property type="entry name" value="Valyl-tRNA_ligase"/>
</dbReference>
<evidence type="ECO:0000256" key="7">
    <source>
        <dbReference type="ARBA" id="ARBA00029936"/>
    </source>
</evidence>
<dbReference type="EMBL" id="CADEAL010003993">
    <property type="protein sequence ID" value="CAB1448955.1"/>
    <property type="molecule type" value="Genomic_DNA"/>
</dbReference>
<dbReference type="GO" id="GO:0006438">
    <property type="term" value="P:valyl-tRNA aminoacylation"/>
    <property type="evidence" value="ECO:0007669"/>
    <property type="project" value="InterPro"/>
</dbReference>
<dbReference type="Proteomes" id="UP001153269">
    <property type="component" value="Unassembled WGS sequence"/>
</dbReference>
<dbReference type="Pfam" id="PF00133">
    <property type="entry name" value="tRNA-synt_1"/>
    <property type="match status" value="1"/>
</dbReference>
<evidence type="ECO:0000256" key="6">
    <source>
        <dbReference type="ARBA" id="ARBA00023146"/>
    </source>
</evidence>
<evidence type="ECO:0000256" key="5">
    <source>
        <dbReference type="ARBA" id="ARBA00022917"/>
    </source>
</evidence>
<keyword evidence="5" id="KW-0648">Protein biosynthesis</keyword>
<comment type="caution">
    <text evidence="9">The sequence shown here is derived from an EMBL/GenBank/DDBJ whole genome shotgun (WGS) entry which is preliminary data.</text>
</comment>
<keyword evidence="6" id="KW-0030">Aminoacyl-tRNA synthetase</keyword>
<keyword evidence="3" id="KW-0547">Nucleotide-binding</keyword>
<dbReference type="GO" id="GO:0005524">
    <property type="term" value="F:ATP binding"/>
    <property type="evidence" value="ECO:0007669"/>
    <property type="project" value="UniProtKB-KW"/>
</dbReference>
<evidence type="ECO:0000256" key="2">
    <source>
        <dbReference type="ARBA" id="ARBA00022598"/>
    </source>
</evidence>
<evidence type="ECO:0000256" key="3">
    <source>
        <dbReference type="ARBA" id="ARBA00022741"/>
    </source>
</evidence>
<keyword evidence="2" id="KW-0436">Ligase</keyword>
<name>A0A9N7VG18_PLEPL</name>
<accession>A0A9N7VG18</accession>
<dbReference type="PANTHER" id="PTHR11946">
    <property type="entry name" value="VALYL-TRNA SYNTHETASES"/>
    <property type="match status" value="1"/>
</dbReference>
<evidence type="ECO:0000313" key="9">
    <source>
        <dbReference type="EMBL" id="CAB1448955.1"/>
    </source>
</evidence>
<dbReference type="Gene3D" id="3.40.50.620">
    <property type="entry name" value="HUPs"/>
    <property type="match status" value="1"/>
</dbReference>